<dbReference type="SUPFAM" id="SSF117892">
    <property type="entry name" value="Band 7/SPFH domain"/>
    <property type="match status" value="1"/>
</dbReference>
<evidence type="ECO:0000256" key="5">
    <source>
        <dbReference type="SAM" id="MobiDB-lite"/>
    </source>
</evidence>
<evidence type="ECO:0000259" key="6">
    <source>
        <dbReference type="SMART" id="SM00244"/>
    </source>
</evidence>
<evidence type="ECO:0000313" key="8">
    <source>
        <dbReference type="Proteomes" id="UP000641386"/>
    </source>
</evidence>
<dbReference type="PANTHER" id="PTHR13806:SF46">
    <property type="entry name" value="FLOTILLIN-1-RELATED"/>
    <property type="match status" value="1"/>
</dbReference>
<feature type="region of interest" description="Disordered" evidence="5">
    <location>
        <begin position="358"/>
        <end position="408"/>
    </location>
</feature>
<dbReference type="RefSeq" id="WP_229903624.1">
    <property type="nucleotide sequence ID" value="NZ_BNBC01000019.1"/>
</dbReference>
<dbReference type="InterPro" id="IPR027705">
    <property type="entry name" value="Flotillin_fam"/>
</dbReference>
<gene>
    <name evidence="7" type="ORF">GCM10014715_41800</name>
</gene>
<dbReference type="PANTHER" id="PTHR13806">
    <property type="entry name" value="FLOTILLIN-RELATED"/>
    <property type="match status" value="1"/>
</dbReference>
<dbReference type="AlphaFoldDB" id="A0A919DUX9"/>
<dbReference type="Proteomes" id="UP000641386">
    <property type="component" value="Unassembled WGS sequence"/>
</dbReference>
<comment type="caution">
    <text evidence="7">The sequence shown here is derived from an EMBL/GenBank/DDBJ whole genome shotgun (WGS) entry which is preliminary data.</text>
</comment>
<keyword evidence="8" id="KW-1185">Reference proteome</keyword>
<organism evidence="7 8">
    <name type="scientific">Streptomyces spiralis</name>
    <dbReference type="NCBI Taxonomy" id="66376"/>
    <lineage>
        <taxon>Bacteria</taxon>
        <taxon>Bacillati</taxon>
        <taxon>Actinomycetota</taxon>
        <taxon>Actinomycetes</taxon>
        <taxon>Kitasatosporales</taxon>
        <taxon>Streptomycetaceae</taxon>
        <taxon>Streptomyces</taxon>
    </lineage>
</organism>
<dbReference type="GO" id="GO:0005886">
    <property type="term" value="C:plasma membrane"/>
    <property type="evidence" value="ECO:0007669"/>
    <property type="project" value="TreeGrafter"/>
</dbReference>
<name>A0A919DUX9_9ACTN</name>
<dbReference type="GO" id="GO:0002020">
    <property type="term" value="F:protease binding"/>
    <property type="evidence" value="ECO:0007669"/>
    <property type="project" value="TreeGrafter"/>
</dbReference>
<keyword evidence="4" id="KW-0175">Coiled coil</keyword>
<dbReference type="CDD" id="cd03399">
    <property type="entry name" value="SPFH_flotillin"/>
    <property type="match status" value="1"/>
</dbReference>
<evidence type="ECO:0000313" key="7">
    <source>
        <dbReference type="EMBL" id="GHE81834.1"/>
    </source>
</evidence>
<evidence type="ECO:0000256" key="4">
    <source>
        <dbReference type="SAM" id="Coils"/>
    </source>
</evidence>
<keyword evidence="3" id="KW-0472">Membrane</keyword>
<dbReference type="Gene3D" id="3.30.479.30">
    <property type="entry name" value="Band 7 domain"/>
    <property type="match status" value="1"/>
</dbReference>
<dbReference type="GO" id="GO:0072659">
    <property type="term" value="P:protein localization to plasma membrane"/>
    <property type="evidence" value="ECO:0007669"/>
    <property type="project" value="TreeGrafter"/>
</dbReference>
<evidence type="ECO:0000256" key="3">
    <source>
        <dbReference type="ARBA" id="ARBA00023136"/>
    </source>
</evidence>
<evidence type="ECO:0000256" key="1">
    <source>
        <dbReference type="ARBA" id="ARBA00004370"/>
    </source>
</evidence>
<dbReference type="Pfam" id="PF01145">
    <property type="entry name" value="Band_7"/>
    <property type="match status" value="1"/>
</dbReference>
<sequence length="408" mass="43424">MFGYRVPAPDEAMLISGGRRGLGGAPFRVVTGHGKFVLPVFRKVRFLTLSMCESEVVETCVTKQGIALHVRAVIAFKVGNDNESIINAGQRFLSDQDQMSVLTGRIFAGHLRAIIGSMTVEEIVTERQKLAAEVLDTSKTEMAKIGLIVDSLQIQSIDDGDTGYIDAMSAPHKAAIQRQAQIAQAQANQAAAEAEQEAARRQAEYARQTAVVKAEYSAEVDRAQAHAAQAGPLARAHAQQEVLAAQTELAQRQAKLRQQELVAEIVKPAEAEAERVRILAAAEAQRMKVQAEAAASYDRVALDRMLIDQLPLIVKEAAGGLSGANVNVLNGADGLGEIAAGLVAQGLTILDSVRQNLNGHGGQNSGGRPEEGNGRLELQGPDGAKPDTDERQPGDDSAAGDRPQPRTP</sequence>
<comment type="similarity">
    <text evidence="2">Belongs to the band 7/mec-2 family. Flotillin subfamily.</text>
</comment>
<accession>A0A919DUX9</accession>
<dbReference type="SMART" id="SM00244">
    <property type="entry name" value="PHB"/>
    <property type="match status" value="1"/>
</dbReference>
<feature type="coiled-coil region" evidence="4">
    <location>
        <begin position="173"/>
        <end position="204"/>
    </location>
</feature>
<dbReference type="InterPro" id="IPR001107">
    <property type="entry name" value="Band_7"/>
</dbReference>
<proteinExistence type="inferred from homology"/>
<feature type="compositionally biased region" description="Basic and acidic residues" evidence="5">
    <location>
        <begin position="384"/>
        <end position="394"/>
    </location>
</feature>
<reference evidence="7" key="1">
    <citation type="journal article" date="2014" name="Int. J. Syst. Evol. Microbiol.">
        <title>Complete genome sequence of Corynebacterium casei LMG S-19264T (=DSM 44701T), isolated from a smear-ripened cheese.</title>
        <authorList>
            <consortium name="US DOE Joint Genome Institute (JGI-PGF)"/>
            <person name="Walter F."/>
            <person name="Albersmeier A."/>
            <person name="Kalinowski J."/>
            <person name="Ruckert C."/>
        </authorList>
    </citation>
    <scope>NUCLEOTIDE SEQUENCE</scope>
    <source>
        <strain evidence="7">JCM 3302</strain>
    </source>
</reference>
<reference evidence="7" key="2">
    <citation type="submission" date="2020-09" db="EMBL/GenBank/DDBJ databases">
        <authorList>
            <person name="Sun Q."/>
            <person name="Ohkuma M."/>
        </authorList>
    </citation>
    <scope>NUCLEOTIDE SEQUENCE</scope>
    <source>
        <strain evidence="7">JCM 3302</strain>
    </source>
</reference>
<protein>
    <submittedName>
        <fullName evidence="7">Flotillin family protein</fullName>
    </submittedName>
</protein>
<comment type="subcellular location">
    <subcellularLocation>
        <location evidence="1">Membrane</location>
    </subcellularLocation>
</comment>
<feature type="domain" description="Band 7" evidence="6">
    <location>
        <begin position="2"/>
        <end position="172"/>
    </location>
</feature>
<evidence type="ECO:0000256" key="2">
    <source>
        <dbReference type="ARBA" id="ARBA00007161"/>
    </source>
</evidence>
<dbReference type="InterPro" id="IPR036013">
    <property type="entry name" value="Band_7/SPFH_dom_sf"/>
</dbReference>
<dbReference type="EMBL" id="BNBC01000019">
    <property type="protein sequence ID" value="GHE81834.1"/>
    <property type="molecule type" value="Genomic_DNA"/>
</dbReference>